<feature type="domain" description="4-O-methyl-glucuronoyl methylesterase-like" evidence="9">
    <location>
        <begin position="100"/>
        <end position="332"/>
    </location>
</feature>
<evidence type="ECO:0000256" key="6">
    <source>
        <dbReference type="ARBA" id="ARBA00024511"/>
    </source>
</evidence>
<evidence type="ECO:0000256" key="2">
    <source>
        <dbReference type="ARBA" id="ARBA00022487"/>
    </source>
</evidence>
<keyword evidence="11" id="KW-1185">Reference proteome</keyword>
<comment type="similarity">
    <text evidence="1">Belongs to the carbohydrate esterase 15 (CE15) family.</text>
</comment>
<protein>
    <recommendedName>
        <fullName evidence="7">(4-O-methyl)-D-glucuronate--lignin esterase</fullName>
        <ecNumber evidence="7">3.1.1.117</ecNumber>
    </recommendedName>
</protein>
<evidence type="ECO:0000313" key="11">
    <source>
        <dbReference type="Proteomes" id="UP001628179"/>
    </source>
</evidence>
<keyword evidence="2" id="KW-0719">Serine esterase</keyword>
<comment type="catalytic activity">
    <reaction evidence="6">
        <text>a 4-O-methyl-alpha-D-glucuronosyl ester derivative + H2O = 4-O-methyl-alpha-D-glucuronate derivative + an alcohol + H(+)</text>
        <dbReference type="Rhea" id="RHEA:67452"/>
        <dbReference type="ChEBI" id="CHEBI:15377"/>
        <dbReference type="ChEBI" id="CHEBI:15378"/>
        <dbReference type="ChEBI" id="CHEBI:30879"/>
        <dbReference type="ChEBI" id="CHEBI:171667"/>
        <dbReference type="ChEBI" id="CHEBI:171668"/>
        <dbReference type="EC" id="3.1.1.117"/>
    </reaction>
    <physiologicalReaction direction="left-to-right" evidence="6">
        <dbReference type="Rhea" id="RHEA:67453"/>
    </physiologicalReaction>
</comment>
<evidence type="ECO:0000256" key="8">
    <source>
        <dbReference type="SAM" id="SignalP"/>
    </source>
</evidence>
<dbReference type="Pfam" id="PF22244">
    <property type="entry name" value="GCE_fung"/>
    <property type="match status" value="1"/>
</dbReference>
<evidence type="ECO:0000256" key="3">
    <source>
        <dbReference type="ARBA" id="ARBA00022729"/>
    </source>
</evidence>
<evidence type="ECO:0000313" key="10">
    <source>
        <dbReference type="EMBL" id="GAB1314727.1"/>
    </source>
</evidence>
<proteinExistence type="inferred from homology"/>
<evidence type="ECO:0000256" key="1">
    <source>
        <dbReference type="ARBA" id="ARBA00010092"/>
    </source>
</evidence>
<dbReference type="EMBL" id="BAAFSV010000002">
    <property type="protein sequence ID" value="GAB1314727.1"/>
    <property type="molecule type" value="Genomic_DNA"/>
</dbReference>
<keyword evidence="3 8" id="KW-0732">Signal</keyword>
<reference evidence="10 11" key="1">
    <citation type="submission" date="2024-09" db="EMBL/GenBank/DDBJ databases">
        <title>Itraconazole resistance in Madurella fahalii resulting from another homologue of gene encoding cytochrome P450 14-alpha sterol demethylase (CYP51).</title>
        <authorList>
            <person name="Yoshioka I."/>
            <person name="Fahal A.H."/>
            <person name="Kaneko S."/>
            <person name="Yaguchi T."/>
        </authorList>
    </citation>
    <scope>NUCLEOTIDE SEQUENCE [LARGE SCALE GENOMIC DNA]</scope>
    <source>
        <strain evidence="10 11">IFM 68171</strain>
    </source>
</reference>
<organism evidence="10 11">
    <name type="scientific">Madurella fahalii</name>
    <dbReference type="NCBI Taxonomy" id="1157608"/>
    <lineage>
        <taxon>Eukaryota</taxon>
        <taxon>Fungi</taxon>
        <taxon>Dikarya</taxon>
        <taxon>Ascomycota</taxon>
        <taxon>Pezizomycotina</taxon>
        <taxon>Sordariomycetes</taxon>
        <taxon>Sordariomycetidae</taxon>
        <taxon>Sordariales</taxon>
        <taxon>Sordariales incertae sedis</taxon>
        <taxon>Madurella</taxon>
    </lineage>
</organism>
<dbReference type="Proteomes" id="UP001628179">
    <property type="component" value="Unassembled WGS sequence"/>
</dbReference>
<dbReference type="RefSeq" id="XP_070916458.1">
    <property type="nucleotide sequence ID" value="XM_071060357.1"/>
</dbReference>
<dbReference type="Gene3D" id="3.40.50.1820">
    <property type="entry name" value="alpha/beta hydrolase"/>
    <property type="match status" value="1"/>
</dbReference>
<evidence type="ECO:0000256" key="7">
    <source>
        <dbReference type="ARBA" id="ARBA00026105"/>
    </source>
</evidence>
<evidence type="ECO:0000256" key="4">
    <source>
        <dbReference type="ARBA" id="ARBA00022801"/>
    </source>
</evidence>
<dbReference type="InterPro" id="IPR029058">
    <property type="entry name" value="AB_hydrolase_fold"/>
</dbReference>
<feature type="chain" id="PRO_5045590055" description="(4-O-methyl)-D-glucuronate--lignin esterase" evidence="8">
    <location>
        <begin position="17"/>
        <end position="403"/>
    </location>
</feature>
<dbReference type="GeneID" id="98175680"/>
<evidence type="ECO:0000259" key="9">
    <source>
        <dbReference type="Pfam" id="PF22244"/>
    </source>
</evidence>
<sequence length="403" mass="43753">MRLTAVLTSVFTLASGQSTAAPCAPVPANFSLSPAQPRGSRELPDPFLTVQGTRITKKSEWACRRSELAQLAETYEFGPIPGPPTSLKASVNNGNQLVLTIAVDSKTITFNANITYPTTGKPPYPALIDLSAGTLPVPSNIATITFQVDTVGRAERGFAPARRGLFYDLYGTGHGAGTTAAGIWAVSRIIDAVELTAGQTSLDPTRIGVTGCSRYGRMALAVGGFEERVGLTIVQEAGPSADSCYRLRDDDKGRYDICNTVQCDPYETDYGQATSFRRFYDNPHELPFDRHSVAALVAPRAILVLQDDIQYNQPRSSFQCMGATKKVYEALGLADRMAVSLHGGHNLCQFPATQQELLDAYIRKFLVKEKGVQFDTDVIELKNTPPDFSGIRPAYSWTTPKLE</sequence>
<evidence type="ECO:0000256" key="5">
    <source>
        <dbReference type="ARBA" id="ARBA00023185"/>
    </source>
</evidence>
<comment type="caution">
    <text evidence="10">The sequence shown here is derived from an EMBL/GenBank/DDBJ whole genome shotgun (WGS) entry which is preliminary data.</text>
</comment>
<dbReference type="InterPro" id="IPR054579">
    <property type="entry name" value="GCE-like_dom"/>
</dbReference>
<keyword evidence="4" id="KW-0378">Hydrolase</keyword>
<feature type="signal peptide" evidence="8">
    <location>
        <begin position="1"/>
        <end position="16"/>
    </location>
</feature>
<name>A0ABQ0GAF2_9PEZI</name>
<accession>A0ABQ0GAF2</accession>
<dbReference type="SUPFAM" id="SSF53474">
    <property type="entry name" value="alpha/beta-Hydrolases"/>
    <property type="match status" value="1"/>
</dbReference>
<gene>
    <name evidence="10" type="ORF">MFIFM68171_04937</name>
</gene>
<keyword evidence="5" id="KW-0439">Lignin degradation</keyword>
<dbReference type="EC" id="3.1.1.117" evidence="7"/>